<evidence type="ECO:0000256" key="8">
    <source>
        <dbReference type="ARBA" id="ARBA00023047"/>
    </source>
</evidence>
<dbReference type="Pfam" id="PF02563">
    <property type="entry name" value="Poly_export"/>
    <property type="match status" value="1"/>
</dbReference>
<evidence type="ECO:0000313" key="18">
    <source>
        <dbReference type="Proteomes" id="UP000238169"/>
    </source>
</evidence>
<keyword evidence="10" id="KW-0626">Porin</keyword>
<evidence type="ECO:0000256" key="12">
    <source>
        <dbReference type="ARBA" id="ARBA00023139"/>
    </source>
</evidence>
<evidence type="ECO:0000259" key="16">
    <source>
        <dbReference type="Pfam" id="PF22461"/>
    </source>
</evidence>
<dbReference type="Pfam" id="PF22461">
    <property type="entry name" value="SLBB_2"/>
    <property type="match status" value="2"/>
</dbReference>
<dbReference type="GO" id="GO:0009279">
    <property type="term" value="C:cell outer membrane"/>
    <property type="evidence" value="ECO:0007669"/>
    <property type="project" value="UniProtKB-SubCell"/>
</dbReference>
<proteinExistence type="inferred from homology"/>
<keyword evidence="4" id="KW-1134">Transmembrane beta strand</keyword>
<comment type="subcellular location">
    <subcellularLocation>
        <location evidence="1">Cell outer membrane</location>
        <topology evidence="1">Multi-pass membrane protein</topology>
    </subcellularLocation>
</comment>
<dbReference type="Gene3D" id="3.10.560.10">
    <property type="entry name" value="Outer membrane lipoprotein wza domain like"/>
    <property type="match status" value="2"/>
</dbReference>
<protein>
    <submittedName>
        <fullName evidence="17">WcbC</fullName>
    </submittedName>
</protein>
<dbReference type="Gene3D" id="3.30.1950.10">
    <property type="entry name" value="wza like domain"/>
    <property type="match status" value="1"/>
</dbReference>
<dbReference type="GO" id="GO:0015159">
    <property type="term" value="F:polysaccharide transmembrane transporter activity"/>
    <property type="evidence" value="ECO:0007669"/>
    <property type="project" value="InterPro"/>
</dbReference>
<sequence>MGLQFNRFEKLVMVAALTVVVAACESLPNSGPATRTIAPDLSRTEPAAPLEHIKVVDIDNATVPLGADARELPRFSSGFPGSENDGPRIGNGDALEITIWEAAPAALFGDLSTNSSSTRTTVLPEQIVDASGNVVVPFIGNVMAAGKTLTGLQADIVKRLTGRANHPQVIVRLTHNASAYVTVIGDVKATVRMPISPSGERVLDALAEAGGTTQPVTKTTIQLTRGKVVRSMPLEAIIRDPAQNIRLTPGDVLTAVFQPLSFTVLGATGKNDEVSFEAQGVSLAQALARSGGLIDNRADAQGVFVFRVESEQTADAAGVPSTAVVPTVYRLNLRDPRSLFAAQRFQMRNKDILYVSNAPAAEMQKFLNLLYTAAFPLVNAVRAFD</sequence>
<dbReference type="InterPro" id="IPR003715">
    <property type="entry name" value="Poly_export_N"/>
</dbReference>
<evidence type="ECO:0000256" key="9">
    <source>
        <dbReference type="ARBA" id="ARBA00023065"/>
    </source>
</evidence>
<name>A0A2U3I604_9BURK</name>
<evidence type="ECO:0000256" key="6">
    <source>
        <dbReference type="ARBA" id="ARBA00022692"/>
    </source>
</evidence>
<organism evidence="17 18">
    <name type="scientific">Caballeronia novacaledonica</name>
    <dbReference type="NCBI Taxonomy" id="1544861"/>
    <lineage>
        <taxon>Bacteria</taxon>
        <taxon>Pseudomonadati</taxon>
        <taxon>Pseudomonadota</taxon>
        <taxon>Betaproteobacteria</taxon>
        <taxon>Burkholderiales</taxon>
        <taxon>Burkholderiaceae</taxon>
        <taxon>Caballeronia</taxon>
    </lineage>
</organism>
<keyword evidence="14" id="KW-0449">Lipoprotein</keyword>
<keyword evidence="11" id="KW-0472">Membrane</keyword>
<dbReference type="Proteomes" id="UP000238169">
    <property type="component" value="Unassembled WGS sequence"/>
</dbReference>
<dbReference type="AlphaFoldDB" id="A0A2U3I604"/>
<dbReference type="PANTHER" id="PTHR33619">
    <property type="entry name" value="POLYSACCHARIDE EXPORT PROTEIN GFCE-RELATED"/>
    <property type="match status" value="1"/>
</dbReference>
<accession>A0A2U3I604</accession>
<comment type="similarity">
    <text evidence="2">Belongs to the BexD/CtrA/VexA family.</text>
</comment>
<evidence type="ECO:0000256" key="5">
    <source>
        <dbReference type="ARBA" id="ARBA00022597"/>
    </source>
</evidence>
<keyword evidence="8" id="KW-0625">Polysaccharide transport</keyword>
<dbReference type="GO" id="GO:0006811">
    <property type="term" value="P:monoatomic ion transport"/>
    <property type="evidence" value="ECO:0007669"/>
    <property type="project" value="UniProtKB-KW"/>
</dbReference>
<evidence type="ECO:0000256" key="13">
    <source>
        <dbReference type="ARBA" id="ARBA00023237"/>
    </source>
</evidence>
<evidence type="ECO:0000313" key="17">
    <source>
        <dbReference type="EMBL" id="SPB15592.1"/>
    </source>
</evidence>
<feature type="domain" description="SLBB" evidence="16">
    <location>
        <begin position="181"/>
        <end position="253"/>
    </location>
</feature>
<evidence type="ECO:0000256" key="10">
    <source>
        <dbReference type="ARBA" id="ARBA00023114"/>
    </source>
</evidence>
<dbReference type="InterPro" id="IPR054765">
    <property type="entry name" value="SLBB_dom"/>
</dbReference>
<evidence type="ECO:0000259" key="15">
    <source>
        <dbReference type="Pfam" id="PF02563"/>
    </source>
</evidence>
<feature type="domain" description="SLBB" evidence="16">
    <location>
        <begin position="262"/>
        <end position="355"/>
    </location>
</feature>
<keyword evidence="9" id="KW-0406">Ion transport</keyword>
<evidence type="ECO:0000256" key="7">
    <source>
        <dbReference type="ARBA" id="ARBA00022729"/>
    </source>
</evidence>
<gene>
    <name evidence="17" type="ORF">NOV72_02812</name>
</gene>
<evidence type="ECO:0000256" key="2">
    <source>
        <dbReference type="ARBA" id="ARBA00009450"/>
    </source>
</evidence>
<reference evidence="18" key="1">
    <citation type="submission" date="2018-01" db="EMBL/GenBank/DDBJ databases">
        <authorList>
            <person name="Peeters C."/>
        </authorList>
    </citation>
    <scope>NUCLEOTIDE SEQUENCE [LARGE SCALE GENOMIC DNA]</scope>
</reference>
<keyword evidence="3" id="KW-0813">Transport</keyword>
<dbReference type="PANTHER" id="PTHR33619:SF3">
    <property type="entry name" value="POLYSACCHARIDE EXPORT PROTEIN GFCE-RELATED"/>
    <property type="match status" value="1"/>
</dbReference>
<dbReference type="InterPro" id="IPR049712">
    <property type="entry name" value="Poly_export"/>
</dbReference>
<dbReference type="EMBL" id="OGTP01000008">
    <property type="protein sequence ID" value="SPB15592.1"/>
    <property type="molecule type" value="Genomic_DNA"/>
</dbReference>
<dbReference type="PROSITE" id="PS51257">
    <property type="entry name" value="PROKAR_LIPOPROTEIN"/>
    <property type="match status" value="1"/>
</dbReference>
<keyword evidence="7" id="KW-0732">Signal</keyword>
<keyword evidence="12" id="KW-0564">Palmitate</keyword>
<evidence type="ECO:0000256" key="3">
    <source>
        <dbReference type="ARBA" id="ARBA00022448"/>
    </source>
</evidence>
<evidence type="ECO:0000256" key="1">
    <source>
        <dbReference type="ARBA" id="ARBA00004571"/>
    </source>
</evidence>
<keyword evidence="18" id="KW-1185">Reference proteome</keyword>
<keyword evidence="13" id="KW-0998">Cell outer membrane</keyword>
<dbReference type="GO" id="GO:0015288">
    <property type="term" value="F:porin activity"/>
    <property type="evidence" value="ECO:0007669"/>
    <property type="project" value="UniProtKB-KW"/>
</dbReference>
<keyword evidence="5" id="KW-0762">Sugar transport</keyword>
<dbReference type="GO" id="GO:0046930">
    <property type="term" value="C:pore complex"/>
    <property type="evidence" value="ECO:0007669"/>
    <property type="project" value="UniProtKB-KW"/>
</dbReference>
<keyword evidence="6" id="KW-0812">Transmembrane</keyword>
<evidence type="ECO:0000256" key="4">
    <source>
        <dbReference type="ARBA" id="ARBA00022452"/>
    </source>
</evidence>
<evidence type="ECO:0000256" key="14">
    <source>
        <dbReference type="ARBA" id="ARBA00023288"/>
    </source>
</evidence>
<feature type="domain" description="Polysaccharide export protein N-terminal" evidence="15">
    <location>
        <begin position="85"/>
        <end position="173"/>
    </location>
</feature>
<evidence type="ECO:0000256" key="11">
    <source>
        <dbReference type="ARBA" id="ARBA00023136"/>
    </source>
</evidence>